<dbReference type="SUPFAM" id="SSF46785">
    <property type="entry name" value="Winged helix' DNA-binding domain"/>
    <property type="match status" value="1"/>
</dbReference>
<evidence type="ECO:0000256" key="1">
    <source>
        <dbReference type="ARBA" id="ARBA00023015"/>
    </source>
</evidence>
<evidence type="ECO:0000256" key="3">
    <source>
        <dbReference type="ARBA" id="ARBA00023163"/>
    </source>
</evidence>
<dbReference type="Gene3D" id="1.10.10.10">
    <property type="entry name" value="Winged helix-like DNA-binding domain superfamily/Winged helix DNA-binding domain"/>
    <property type="match status" value="1"/>
</dbReference>
<dbReference type="PROSITE" id="PS01117">
    <property type="entry name" value="HTH_MARR_1"/>
    <property type="match status" value="1"/>
</dbReference>
<dbReference type="InterPro" id="IPR011991">
    <property type="entry name" value="ArsR-like_HTH"/>
</dbReference>
<keyword evidence="3" id="KW-0804">Transcription</keyword>
<evidence type="ECO:0000259" key="4">
    <source>
        <dbReference type="PROSITE" id="PS50995"/>
    </source>
</evidence>
<reference evidence="5" key="1">
    <citation type="submission" date="2022-12" db="EMBL/GenBank/DDBJ databases">
        <title>Gycomyces niveus sp.nov., a novel actinomycete isolated from soil in Shouguang.</title>
        <authorList>
            <person name="Yang X."/>
        </authorList>
    </citation>
    <scope>NUCLEOTIDE SEQUENCE</scope>
    <source>
        <strain evidence="5">DSM 44724</strain>
    </source>
</reference>
<keyword evidence="2" id="KW-0238">DNA-binding</keyword>
<dbReference type="SMART" id="SM00347">
    <property type="entry name" value="HTH_MARR"/>
    <property type="match status" value="1"/>
</dbReference>
<dbReference type="InterPro" id="IPR039422">
    <property type="entry name" value="MarR/SlyA-like"/>
</dbReference>
<feature type="domain" description="HTH marR-type" evidence="4">
    <location>
        <begin position="13"/>
        <end position="146"/>
    </location>
</feature>
<dbReference type="PANTHER" id="PTHR33164:SF43">
    <property type="entry name" value="HTH-TYPE TRANSCRIPTIONAL REPRESSOR YETL"/>
    <property type="match status" value="1"/>
</dbReference>
<dbReference type="InterPro" id="IPR036388">
    <property type="entry name" value="WH-like_DNA-bd_sf"/>
</dbReference>
<dbReference type="PANTHER" id="PTHR33164">
    <property type="entry name" value="TRANSCRIPTIONAL REGULATOR, MARR FAMILY"/>
    <property type="match status" value="1"/>
</dbReference>
<dbReference type="CDD" id="cd00090">
    <property type="entry name" value="HTH_ARSR"/>
    <property type="match status" value="1"/>
</dbReference>
<dbReference type="InterPro" id="IPR000835">
    <property type="entry name" value="HTH_MarR-typ"/>
</dbReference>
<organism evidence="5 6">
    <name type="scientific">Glycomyces lechevalierae</name>
    <dbReference type="NCBI Taxonomy" id="256034"/>
    <lineage>
        <taxon>Bacteria</taxon>
        <taxon>Bacillati</taxon>
        <taxon>Actinomycetota</taxon>
        <taxon>Actinomycetes</taxon>
        <taxon>Glycomycetales</taxon>
        <taxon>Glycomycetaceae</taxon>
        <taxon>Glycomyces</taxon>
    </lineage>
</organism>
<name>A0A9X3PLD7_9ACTN</name>
<keyword evidence="1" id="KW-0805">Transcription regulation</keyword>
<dbReference type="AlphaFoldDB" id="A0A9X3PLD7"/>
<protein>
    <submittedName>
        <fullName evidence="5">MarR family transcriptional regulator</fullName>
    </submittedName>
</protein>
<dbReference type="PROSITE" id="PS50995">
    <property type="entry name" value="HTH_MARR_2"/>
    <property type="match status" value="1"/>
</dbReference>
<evidence type="ECO:0000313" key="5">
    <source>
        <dbReference type="EMBL" id="MDA1385728.1"/>
    </source>
</evidence>
<dbReference type="GO" id="GO:0003700">
    <property type="term" value="F:DNA-binding transcription factor activity"/>
    <property type="evidence" value="ECO:0007669"/>
    <property type="project" value="InterPro"/>
</dbReference>
<dbReference type="Proteomes" id="UP001145799">
    <property type="component" value="Unassembled WGS sequence"/>
</dbReference>
<dbReference type="EMBL" id="JAPZVQ010000006">
    <property type="protein sequence ID" value="MDA1385728.1"/>
    <property type="molecule type" value="Genomic_DNA"/>
</dbReference>
<dbReference type="InterPro" id="IPR023187">
    <property type="entry name" value="Tscrpt_reg_MarR-type_CS"/>
</dbReference>
<proteinExistence type="predicted"/>
<evidence type="ECO:0000256" key="2">
    <source>
        <dbReference type="ARBA" id="ARBA00023125"/>
    </source>
</evidence>
<dbReference type="InterPro" id="IPR036390">
    <property type="entry name" value="WH_DNA-bd_sf"/>
</dbReference>
<gene>
    <name evidence="5" type="ORF">O2L01_12100</name>
</gene>
<sequence>MQHTTLGGAAMEAEHLHHLLMDLVRTAEFALLEEVFPGRTVSMSQLFALHELDHRSGISQRELAERLGLEKSSVSRLVADLEADGLLTRERDPDNRRLYRLQITEEGRRLHRGAAGMLHERYGRWTAAMSPAERDGLATGLPALLRAMREERTDG</sequence>
<comment type="caution">
    <text evidence="5">The sequence shown here is derived from an EMBL/GenBank/DDBJ whole genome shotgun (WGS) entry which is preliminary data.</text>
</comment>
<accession>A0A9X3PLD7</accession>
<dbReference type="RefSeq" id="WP_270122194.1">
    <property type="nucleotide sequence ID" value="NZ_JAPZVQ010000006.1"/>
</dbReference>
<dbReference type="GO" id="GO:0003677">
    <property type="term" value="F:DNA binding"/>
    <property type="evidence" value="ECO:0007669"/>
    <property type="project" value="UniProtKB-KW"/>
</dbReference>
<dbReference type="Pfam" id="PF12802">
    <property type="entry name" value="MarR_2"/>
    <property type="match status" value="1"/>
</dbReference>
<dbReference type="PRINTS" id="PR00598">
    <property type="entry name" value="HTHMARR"/>
</dbReference>
<dbReference type="GO" id="GO:0006950">
    <property type="term" value="P:response to stress"/>
    <property type="evidence" value="ECO:0007669"/>
    <property type="project" value="TreeGrafter"/>
</dbReference>
<evidence type="ECO:0000313" key="6">
    <source>
        <dbReference type="Proteomes" id="UP001145799"/>
    </source>
</evidence>